<evidence type="ECO:0000313" key="2">
    <source>
        <dbReference type="Proteomes" id="UP000186922"/>
    </source>
</evidence>
<dbReference type="PANTHER" id="PTHR30244:SF34">
    <property type="entry name" value="DTDP-4-AMINO-4,6-DIDEOXYGALACTOSE TRANSAMINASE"/>
    <property type="match status" value="1"/>
</dbReference>
<proteinExistence type="predicted"/>
<dbReference type="PANTHER" id="PTHR30244">
    <property type="entry name" value="TRANSAMINASE"/>
    <property type="match status" value="1"/>
</dbReference>
<gene>
    <name evidence="1" type="primary">RvY_00670-1</name>
    <name evidence="1" type="synonym">RvY_00670.1</name>
    <name evidence="1" type="ORF">RvY_00670</name>
</gene>
<comment type="caution">
    <text evidence="1">The sequence shown here is derived from an EMBL/GenBank/DDBJ whole genome shotgun (WGS) entry which is preliminary data.</text>
</comment>
<dbReference type="GO" id="GO:0000271">
    <property type="term" value="P:polysaccharide biosynthetic process"/>
    <property type="evidence" value="ECO:0007669"/>
    <property type="project" value="TreeGrafter"/>
</dbReference>
<evidence type="ECO:0008006" key="3">
    <source>
        <dbReference type="Google" id="ProtNLM"/>
    </source>
</evidence>
<dbReference type="FunFam" id="3.40.640.10:FF:000227">
    <property type="entry name" value="Predicted protein"/>
    <property type="match status" value="1"/>
</dbReference>
<dbReference type="Pfam" id="PF01041">
    <property type="entry name" value="DegT_DnrJ_EryC1"/>
    <property type="match status" value="1"/>
</dbReference>
<evidence type="ECO:0000313" key="1">
    <source>
        <dbReference type="EMBL" id="GAU87882.1"/>
    </source>
</evidence>
<protein>
    <recommendedName>
        <fullName evidence="3">Aminotransferase class V domain-containing protein</fullName>
    </recommendedName>
</protein>
<dbReference type="Proteomes" id="UP000186922">
    <property type="component" value="Unassembled WGS sequence"/>
</dbReference>
<reference evidence="1 2" key="1">
    <citation type="journal article" date="2016" name="Nat. Commun.">
        <title>Extremotolerant tardigrade genome and improved radiotolerance of human cultured cells by tardigrade-unique protein.</title>
        <authorList>
            <person name="Hashimoto T."/>
            <person name="Horikawa D.D."/>
            <person name="Saito Y."/>
            <person name="Kuwahara H."/>
            <person name="Kozuka-Hata H."/>
            <person name="Shin-I T."/>
            <person name="Minakuchi Y."/>
            <person name="Ohishi K."/>
            <person name="Motoyama A."/>
            <person name="Aizu T."/>
            <person name="Enomoto A."/>
            <person name="Kondo K."/>
            <person name="Tanaka S."/>
            <person name="Hara Y."/>
            <person name="Koshikawa S."/>
            <person name="Sagara H."/>
            <person name="Miura T."/>
            <person name="Yokobori S."/>
            <person name="Miyagawa K."/>
            <person name="Suzuki Y."/>
            <person name="Kubo T."/>
            <person name="Oyama M."/>
            <person name="Kohara Y."/>
            <person name="Fujiyama A."/>
            <person name="Arakawa K."/>
            <person name="Katayama T."/>
            <person name="Toyoda A."/>
            <person name="Kunieda T."/>
        </authorList>
    </citation>
    <scope>NUCLEOTIDE SEQUENCE [LARGE SCALE GENOMIC DNA]</scope>
    <source>
        <strain evidence="1 2">YOKOZUNA-1</strain>
    </source>
</reference>
<accession>A0A1D1UJU2</accession>
<dbReference type="STRING" id="947166.A0A1D1UJU2"/>
<name>A0A1D1UJU2_RAMVA</name>
<sequence length="469" mass="52423">MGLAVRYADIIPYTSVFLDCSFTDILHGLHESIRSAEQEDVRRELLQNLHHLFVTEKNPNPTIVCLAARTAFDLFLRVSEFPPGSEIIFTAINIPDMAKIARENGLKVVPCDLDLHTMGPKLDLLESLITCRTVAVLAAHLFGRWFDVKPVIQIAQKHNLKVIEDCAEGFCGLDRLGDPYSDLTLFSFGPIKFFTALGGGVAKVRDRSALEKMEELHDSYAIQSSEIYFQKLLKCAAIFLLLNIPLIIKPAMLLTDRLNIDHKSKVVNMLRGFPTDLLRRLRHRPPMALLALLLRRMRSVEEVPPGTYTANGQYIWDKLPDGVGKFGMSALANNFWLFPVLVEDPKVVSLELNRIGIDAYIGASQLNVVQPEFETFSSSASTLPVFDEDSTPLLAEEGAVKQEKVFLSPFPQTAKFFMDHVIYLPVNRMVSTEYLQKMSDGIAKVINCVAPSAFSFPPNSDSAFFSAKI</sequence>
<dbReference type="AlphaFoldDB" id="A0A1D1UJU2"/>
<dbReference type="SUPFAM" id="SSF53383">
    <property type="entry name" value="PLP-dependent transferases"/>
    <property type="match status" value="1"/>
</dbReference>
<dbReference type="InterPro" id="IPR015424">
    <property type="entry name" value="PyrdxlP-dep_Trfase"/>
</dbReference>
<dbReference type="InterPro" id="IPR015421">
    <property type="entry name" value="PyrdxlP-dep_Trfase_major"/>
</dbReference>
<dbReference type="EMBL" id="BDGG01000001">
    <property type="protein sequence ID" value="GAU87882.1"/>
    <property type="molecule type" value="Genomic_DNA"/>
</dbReference>
<organism evidence="1 2">
    <name type="scientific">Ramazzottius varieornatus</name>
    <name type="common">Water bear</name>
    <name type="synonym">Tardigrade</name>
    <dbReference type="NCBI Taxonomy" id="947166"/>
    <lineage>
        <taxon>Eukaryota</taxon>
        <taxon>Metazoa</taxon>
        <taxon>Ecdysozoa</taxon>
        <taxon>Tardigrada</taxon>
        <taxon>Eutardigrada</taxon>
        <taxon>Parachela</taxon>
        <taxon>Hypsibioidea</taxon>
        <taxon>Ramazzottiidae</taxon>
        <taxon>Ramazzottius</taxon>
    </lineage>
</organism>
<dbReference type="OrthoDB" id="5955158at2759"/>
<dbReference type="InterPro" id="IPR000653">
    <property type="entry name" value="DegT/StrS_aminotransferase"/>
</dbReference>
<dbReference type="Gene3D" id="3.40.640.10">
    <property type="entry name" value="Type I PLP-dependent aspartate aminotransferase-like (Major domain)"/>
    <property type="match status" value="1"/>
</dbReference>
<dbReference type="GO" id="GO:0008483">
    <property type="term" value="F:transaminase activity"/>
    <property type="evidence" value="ECO:0007669"/>
    <property type="project" value="TreeGrafter"/>
</dbReference>
<keyword evidence="2" id="KW-1185">Reference proteome</keyword>
<dbReference type="GO" id="GO:0030170">
    <property type="term" value="F:pyridoxal phosphate binding"/>
    <property type="evidence" value="ECO:0007669"/>
    <property type="project" value="TreeGrafter"/>
</dbReference>